<feature type="domain" description="Putative regulatory protein FmdB zinc ribbon" evidence="1">
    <location>
        <begin position="1"/>
        <end position="43"/>
    </location>
</feature>
<dbReference type="Proteomes" id="UP000886657">
    <property type="component" value="Unassembled WGS sequence"/>
</dbReference>
<dbReference type="InterPro" id="IPR013429">
    <property type="entry name" value="Regulatory_FmdB_Zinc_ribbon"/>
</dbReference>
<name>A0A9D7SH87_9BACT</name>
<proteinExistence type="predicted"/>
<dbReference type="NCBIfam" id="TIGR02605">
    <property type="entry name" value="CxxC_CxxC_SSSS"/>
    <property type="match status" value="1"/>
</dbReference>
<dbReference type="EMBL" id="JADKIO010000010">
    <property type="protein sequence ID" value="MBK9797634.1"/>
    <property type="molecule type" value="Genomic_DNA"/>
</dbReference>
<evidence type="ECO:0000313" key="3">
    <source>
        <dbReference type="Proteomes" id="UP000886657"/>
    </source>
</evidence>
<sequence length="90" mass="8796">MPLYEYRCEACGQPEEKLESLSAPEVHACAACGAVEGMKRQLSVAAFSLAGGGWYKGAASAPAQAAPAAAEAPKGGHGCAAGGCGCPLAG</sequence>
<protein>
    <submittedName>
        <fullName evidence="2">Zinc ribbon domain-containing protein</fullName>
    </submittedName>
</protein>
<evidence type="ECO:0000313" key="2">
    <source>
        <dbReference type="EMBL" id="MBK9797634.1"/>
    </source>
</evidence>
<reference evidence="2" key="1">
    <citation type="submission" date="2020-10" db="EMBL/GenBank/DDBJ databases">
        <title>Connecting structure to function with the recovery of over 1000 high-quality activated sludge metagenome-assembled genomes encoding full-length rRNA genes using long-read sequencing.</title>
        <authorList>
            <person name="Singleton C.M."/>
            <person name="Petriglieri F."/>
            <person name="Kristensen J.M."/>
            <person name="Kirkegaard R.H."/>
            <person name="Michaelsen T.Y."/>
            <person name="Andersen M.H."/>
            <person name="Karst S.M."/>
            <person name="Dueholm M.S."/>
            <person name="Nielsen P.H."/>
            <person name="Albertsen M."/>
        </authorList>
    </citation>
    <scope>NUCLEOTIDE SEQUENCE</scope>
    <source>
        <strain evidence="2">Skiv_18-Q3-R9-52_MAXAC.067</strain>
    </source>
</reference>
<comment type="caution">
    <text evidence="2">The sequence shown here is derived from an EMBL/GenBank/DDBJ whole genome shotgun (WGS) entry which is preliminary data.</text>
</comment>
<accession>A0A9D7SH87</accession>
<organism evidence="2 3">
    <name type="scientific">Candidatus Geothrix skivensis</name>
    <dbReference type="NCBI Taxonomy" id="2954439"/>
    <lineage>
        <taxon>Bacteria</taxon>
        <taxon>Pseudomonadati</taxon>
        <taxon>Acidobacteriota</taxon>
        <taxon>Holophagae</taxon>
        <taxon>Holophagales</taxon>
        <taxon>Holophagaceae</taxon>
        <taxon>Geothrix</taxon>
    </lineage>
</organism>
<evidence type="ECO:0000259" key="1">
    <source>
        <dbReference type="SMART" id="SM00834"/>
    </source>
</evidence>
<dbReference type="Pfam" id="PF09723">
    <property type="entry name" value="Zn_ribbon_8"/>
    <property type="match status" value="1"/>
</dbReference>
<dbReference type="SMART" id="SM00834">
    <property type="entry name" value="CxxC_CXXC_SSSS"/>
    <property type="match status" value="1"/>
</dbReference>
<gene>
    <name evidence="2" type="ORF">IPP58_14305</name>
</gene>
<dbReference type="AlphaFoldDB" id="A0A9D7SH87"/>